<dbReference type="GO" id="GO:0005509">
    <property type="term" value="F:calcium ion binding"/>
    <property type="evidence" value="ECO:0007669"/>
    <property type="project" value="UniProtKB-UniRule"/>
</dbReference>
<name>A0A3Q1I176_ANATE</name>
<evidence type="ECO:0000256" key="6">
    <source>
        <dbReference type="ARBA" id="ARBA00022729"/>
    </source>
</evidence>
<evidence type="ECO:0000256" key="3">
    <source>
        <dbReference type="ARBA" id="ARBA00022475"/>
    </source>
</evidence>
<evidence type="ECO:0000256" key="8">
    <source>
        <dbReference type="ARBA" id="ARBA00022837"/>
    </source>
</evidence>
<keyword evidence="8 14" id="KW-0106">Calcium</keyword>
<keyword evidence="3" id="KW-1003">Cell membrane</keyword>
<evidence type="ECO:0000256" key="10">
    <source>
        <dbReference type="ARBA" id="ARBA00022949"/>
    </source>
</evidence>
<dbReference type="SMART" id="SM01055">
    <property type="entry name" value="Cadherin_pro"/>
    <property type="match status" value="1"/>
</dbReference>
<dbReference type="Gene3D" id="2.60.40.60">
    <property type="entry name" value="Cadherins"/>
    <property type="match status" value="6"/>
</dbReference>
<dbReference type="GO" id="GO:0016477">
    <property type="term" value="P:cell migration"/>
    <property type="evidence" value="ECO:0007669"/>
    <property type="project" value="TreeGrafter"/>
</dbReference>
<feature type="domain" description="Cadherin" evidence="19">
    <location>
        <begin position="455"/>
        <end position="560"/>
    </location>
</feature>
<keyword evidence="9 15" id="KW-0130">Cell adhesion</keyword>
<dbReference type="GeneTree" id="ENSGT01030000234624"/>
<evidence type="ECO:0000256" key="15">
    <source>
        <dbReference type="RuleBase" id="RU003318"/>
    </source>
</evidence>
<reference evidence="20" key="1">
    <citation type="submission" date="2021-04" db="EMBL/GenBank/DDBJ databases">
        <authorList>
            <consortium name="Wellcome Sanger Institute Data Sharing"/>
        </authorList>
    </citation>
    <scope>NUCLEOTIDE SEQUENCE [LARGE SCALE GENOMIC DNA]</scope>
</reference>
<keyword evidence="21" id="KW-1185">Reference proteome</keyword>
<dbReference type="GO" id="GO:0016339">
    <property type="term" value="P:calcium-dependent cell-cell adhesion via plasma membrane cell adhesion molecules"/>
    <property type="evidence" value="ECO:0007669"/>
    <property type="project" value="TreeGrafter"/>
</dbReference>
<dbReference type="InterPro" id="IPR015919">
    <property type="entry name" value="Cadherin-like_sf"/>
</dbReference>
<dbReference type="PANTHER" id="PTHR24027:SF78">
    <property type="entry name" value="CADHERIN-LIKE PROTEIN 26"/>
    <property type="match status" value="1"/>
</dbReference>
<evidence type="ECO:0000256" key="7">
    <source>
        <dbReference type="ARBA" id="ARBA00022737"/>
    </source>
</evidence>
<dbReference type="Pfam" id="PF08758">
    <property type="entry name" value="Cadherin_pro"/>
    <property type="match status" value="1"/>
</dbReference>
<dbReference type="InterPro" id="IPR000233">
    <property type="entry name" value="Cadherin_Y-type_LIR"/>
</dbReference>
<dbReference type="InterPro" id="IPR014868">
    <property type="entry name" value="Cadherin_pro_dom"/>
</dbReference>
<dbReference type="GO" id="GO:0007043">
    <property type="term" value="P:cell-cell junction assembly"/>
    <property type="evidence" value="ECO:0007669"/>
    <property type="project" value="TreeGrafter"/>
</dbReference>
<evidence type="ECO:0000313" key="20">
    <source>
        <dbReference type="Ensembl" id="ENSATEP00000013414.1"/>
    </source>
</evidence>
<accession>A0A3Q1I176</accession>
<keyword evidence="6 18" id="KW-0732">Signal</keyword>
<evidence type="ECO:0000256" key="4">
    <source>
        <dbReference type="ARBA" id="ARBA00022692"/>
    </source>
</evidence>
<dbReference type="AlphaFoldDB" id="A0A3Q1I176"/>
<dbReference type="Gene3D" id="4.10.900.10">
    <property type="entry name" value="TCF3-CBD (Catenin binding domain)"/>
    <property type="match status" value="1"/>
</dbReference>
<reference evidence="20" key="2">
    <citation type="submission" date="2025-08" db="UniProtKB">
        <authorList>
            <consortium name="Ensembl"/>
        </authorList>
    </citation>
    <scope>IDENTIFICATION</scope>
</reference>
<dbReference type="GO" id="GO:0008013">
    <property type="term" value="F:beta-catenin binding"/>
    <property type="evidence" value="ECO:0007669"/>
    <property type="project" value="TreeGrafter"/>
</dbReference>
<keyword evidence="13" id="KW-0325">Glycoprotein</keyword>
<evidence type="ECO:0000259" key="19">
    <source>
        <dbReference type="PROSITE" id="PS50268"/>
    </source>
</evidence>
<dbReference type="InterPro" id="IPR002126">
    <property type="entry name" value="Cadherin-like_dom"/>
</dbReference>
<feature type="domain" description="Cadherin" evidence="19">
    <location>
        <begin position="234"/>
        <end position="341"/>
    </location>
</feature>
<evidence type="ECO:0000256" key="14">
    <source>
        <dbReference type="PROSITE-ProRule" id="PRU00043"/>
    </source>
</evidence>
<evidence type="ECO:0000256" key="11">
    <source>
        <dbReference type="ARBA" id="ARBA00022989"/>
    </source>
</evidence>
<feature type="domain" description="Cadherin" evidence="19">
    <location>
        <begin position="152"/>
        <end position="234"/>
    </location>
</feature>
<dbReference type="InterPro" id="IPR039808">
    <property type="entry name" value="Cadherin"/>
</dbReference>
<dbReference type="FunFam" id="2.60.40.60:FF:000011">
    <property type="entry name" value="Cadherin 1"/>
    <property type="match status" value="1"/>
</dbReference>
<reference evidence="20" key="3">
    <citation type="submission" date="2025-09" db="UniProtKB">
        <authorList>
            <consortium name="Ensembl"/>
        </authorList>
    </citation>
    <scope>IDENTIFICATION</scope>
</reference>
<dbReference type="Pfam" id="PF00028">
    <property type="entry name" value="Cadherin"/>
    <property type="match status" value="4"/>
</dbReference>
<feature type="chain" id="PRO_5018545206" description="Cadherin domain-containing protein" evidence="18">
    <location>
        <begin position="21"/>
        <end position="893"/>
    </location>
</feature>
<dbReference type="CDD" id="cd11304">
    <property type="entry name" value="Cadherin_repeat"/>
    <property type="match status" value="4"/>
</dbReference>
<dbReference type="FunFam" id="2.60.40.60:FF:000068">
    <property type="entry name" value="Desmoglein 1"/>
    <property type="match status" value="1"/>
</dbReference>
<evidence type="ECO:0000256" key="18">
    <source>
        <dbReference type="SAM" id="SignalP"/>
    </source>
</evidence>
<feature type="transmembrane region" description="Helical" evidence="17">
    <location>
        <begin position="670"/>
        <end position="692"/>
    </location>
</feature>
<dbReference type="GO" id="GO:0044331">
    <property type="term" value="P:cell-cell adhesion mediated by cadherin"/>
    <property type="evidence" value="ECO:0007669"/>
    <property type="project" value="TreeGrafter"/>
</dbReference>
<dbReference type="Pfam" id="PF01049">
    <property type="entry name" value="CADH_Y-type_LIR"/>
    <property type="match status" value="1"/>
</dbReference>
<dbReference type="GO" id="GO:0007156">
    <property type="term" value="P:homophilic cell adhesion via plasma membrane adhesion molecules"/>
    <property type="evidence" value="ECO:0007669"/>
    <property type="project" value="InterPro"/>
</dbReference>
<comment type="function">
    <text evidence="16">A component of desmosome cell-cell junctions which are required for positive regulation of cellular adhesion. Involved in the interaction of plaque proteins and intermediate filaments mediating cell-cell adhesion.</text>
</comment>
<keyword evidence="10" id="KW-0965">Cell junction</keyword>
<dbReference type="InterPro" id="IPR027397">
    <property type="entry name" value="Catenin-bd_sf"/>
</dbReference>
<keyword evidence="5" id="KW-0479">Metal-binding</keyword>
<dbReference type="GO" id="GO:0055113">
    <property type="term" value="P:epiboly involved in gastrulation with mouth forming second"/>
    <property type="evidence" value="ECO:0007669"/>
    <property type="project" value="UniProtKB-ARBA"/>
</dbReference>
<dbReference type="FunFam" id="2.60.40.60:FF:000031">
    <property type="entry name" value="Cadherin 3"/>
    <property type="match status" value="1"/>
</dbReference>
<proteinExistence type="predicted"/>
<evidence type="ECO:0000256" key="5">
    <source>
        <dbReference type="ARBA" id="ARBA00022723"/>
    </source>
</evidence>
<dbReference type="Proteomes" id="UP000265040">
    <property type="component" value="Chromosome 17"/>
</dbReference>
<dbReference type="GO" id="GO:0000902">
    <property type="term" value="P:cell morphogenesis"/>
    <property type="evidence" value="ECO:0007669"/>
    <property type="project" value="TreeGrafter"/>
</dbReference>
<keyword evidence="4 15" id="KW-0812">Transmembrane</keyword>
<dbReference type="PROSITE" id="PS00232">
    <property type="entry name" value="CADHERIN_1"/>
    <property type="match status" value="2"/>
</dbReference>
<protein>
    <recommendedName>
        <fullName evidence="19">Cadherin domain-containing protein</fullName>
    </recommendedName>
</protein>
<keyword evidence="11 17" id="KW-1133">Transmembrane helix</keyword>
<dbReference type="OMA" id="VTICRHE"/>
<evidence type="ECO:0000313" key="21">
    <source>
        <dbReference type="Proteomes" id="UP000265040"/>
    </source>
</evidence>
<evidence type="ECO:0000256" key="12">
    <source>
        <dbReference type="ARBA" id="ARBA00023136"/>
    </source>
</evidence>
<dbReference type="GO" id="GO:0030057">
    <property type="term" value="C:desmosome"/>
    <property type="evidence" value="ECO:0007669"/>
    <property type="project" value="UniProtKB-SubCell"/>
</dbReference>
<feature type="signal peptide" evidence="18">
    <location>
        <begin position="1"/>
        <end position="20"/>
    </location>
</feature>
<dbReference type="GO" id="GO:0060027">
    <property type="term" value="P:convergent extension involved in gastrulation"/>
    <property type="evidence" value="ECO:0007669"/>
    <property type="project" value="UniProtKB-ARBA"/>
</dbReference>
<dbReference type="PRINTS" id="PR01818">
    <property type="entry name" value="DESMOCADHERN"/>
</dbReference>
<evidence type="ECO:0000256" key="9">
    <source>
        <dbReference type="ARBA" id="ARBA00022889"/>
    </source>
</evidence>
<dbReference type="FunFam" id="2.60.40.60:FF:000019">
    <property type="entry name" value="Cadherin 2"/>
    <property type="match status" value="1"/>
</dbReference>
<organism evidence="20 21">
    <name type="scientific">Anabas testudineus</name>
    <name type="common">Climbing perch</name>
    <name type="synonym">Anthias testudineus</name>
    <dbReference type="NCBI Taxonomy" id="64144"/>
    <lineage>
        <taxon>Eukaryota</taxon>
        <taxon>Metazoa</taxon>
        <taxon>Chordata</taxon>
        <taxon>Craniata</taxon>
        <taxon>Vertebrata</taxon>
        <taxon>Euteleostomi</taxon>
        <taxon>Actinopterygii</taxon>
        <taxon>Neopterygii</taxon>
        <taxon>Teleostei</taxon>
        <taxon>Neoteleostei</taxon>
        <taxon>Acanthomorphata</taxon>
        <taxon>Anabantaria</taxon>
        <taxon>Anabantiformes</taxon>
        <taxon>Anabantoidei</taxon>
        <taxon>Anabantidae</taxon>
        <taxon>Anabas</taxon>
    </lineage>
</organism>
<dbReference type="FunFam" id="2.60.40.60:FF:000027">
    <property type="entry name" value="Cadherin 2"/>
    <property type="match status" value="1"/>
</dbReference>
<dbReference type="GO" id="GO:0005912">
    <property type="term" value="C:adherens junction"/>
    <property type="evidence" value="ECO:0007669"/>
    <property type="project" value="TreeGrafter"/>
</dbReference>
<dbReference type="InterPro" id="IPR020894">
    <property type="entry name" value="Cadherin_CS"/>
</dbReference>
<keyword evidence="12 17" id="KW-0472">Membrane</keyword>
<dbReference type="InterPro" id="IPR009122">
    <property type="entry name" value="Desmosomal_cadherin"/>
</dbReference>
<dbReference type="SUPFAM" id="SSF49313">
    <property type="entry name" value="Cadherin-like"/>
    <property type="match status" value="6"/>
</dbReference>
<dbReference type="GO" id="GO:0034332">
    <property type="term" value="P:adherens junction organization"/>
    <property type="evidence" value="ECO:0007669"/>
    <property type="project" value="TreeGrafter"/>
</dbReference>
<dbReference type="PRINTS" id="PR00205">
    <property type="entry name" value="CADHERIN"/>
</dbReference>
<dbReference type="Ensembl" id="ENSATET00000013632.3">
    <property type="protein sequence ID" value="ENSATEP00000013414.1"/>
    <property type="gene ID" value="ENSATEG00000009379.3"/>
</dbReference>
<evidence type="ECO:0000256" key="1">
    <source>
        <dbReference type="ARBA" id="ARBA00004251"/>
    </source>
</evidence>
<dbReference type="SMART" id="SM00112">
    <property type="entry name" value="CA"/>
    <property type="match status" value="4"/>
</dbReference>
<evidence type="ECO:0000256" key="2">
    <source>
        <dbReference type="ARBA" id="ARBA00004568"/>
    </source>
</evidence>
<dbReference type="GO" id="GO:0045296">
    <property type="term" value="F:cadherin binding"/>
    <property type="evidence" value="ECO:0007669"/>
    <property type="project" value="TreeGrafter"/>
</dbReference>
<sequence>MANVLILSICLVLVLSRVESCFTPNFLDVHVPQTIPAGYEIAKVKAADCDTDSTQFISKDPSFMVKPDGAIVALTSLDMAPAGRTFSVLAQGNSGPGSEMEVHLIYSSLLSRKQTDQRVLKRTKRRWSPPPFNIIENFVGPYPKEIEKIVSDTEAKYNVYYTLSGPGVNLHPVGLFSLNRETGMLTVHRAIDREEFPKFTLLAQVFDKETNKETDQPLDVKIEIDDVNDNAPQFSSPLLFNVLEQSSVGTVVGVVNATDRDKEGTLHSKIRYSLLTGLDLFTINPATGVISTATNALDRELKDKHFVTVQLKDMDGAINGLVTTGTATITLGDINDNPPTFTKSSFAASVKENDKDVLILRIPVEDKDLINTPNWKSKFLITKGNENGNFRIDTDPKTNEGLLYVVKPLDYEKTKTLNLEVMARNEADLTGTKEPWKSVPVTVSVTDVDEGPEFTAPTVRFNVKENTANGTLIGTYTALDPETKSSNGIKYYKTTDPAGWISVDKNSGELRVANTIDRESPYAPNGTYNVIMRAVDSTSKTGTGTVIIQVEDVNDNMPEIPTSELVVCEKDGVLGSLVVVAQDKDQPPFSSPFTFSLPKDYDGKWSVTRFNDTSATLKQTKELPTGVYNVPIDVRDLQGFGKIQTAKVRLCQCSNGVCPAKQTSKSLGPLALLAMLLPLALLLLLCLLLIFFCATKGEKLELEDAGDSGGILLKSNTEGKGEEVDTSLIALPALMQTEKGTGTLNSAWPGIKSTSTMGAYGMQESGTYKSGVDMHEVFSSQYDNQYGTQQYGVQFGGQQSSMGLDSRYLAEDSDFVQNWQTNGRYLQQKLGYFVKEYDGRYSDDIIHSYGFEGRGSVAGSVGCCSDYADQDNLDFLNTLGPKFKCLADVISKR</sequence>
<dbReference type="STRING" id="64144.ENSATEP00000013414"/>
<keyword evidence="7" id="KW-0677">Repeat</keyword>
<dbReference type="PROSITE" id="PS50268">
    <property type="entry name" value="CADHERIN_2"/>
    <property type="match status" value="4"/>
</dbReference>
<evidence type="ECO:0000256" key="16">
    <source>
        <dbReference type="RuleBase" id="RU004358"/>
    </source>
</evidence>
<comment type="subcellular location">
    <subcellularLocation>
        <location evidence="2">Cell junction</location>
        <location evidence="2">Desmosome</location>
    </subcellularLocation>
    <subcellularLocation>
        <location evidence="1 15">Cell membrane</location>
        <topology evidence="1 15">Single-pass type I membrane protein</topology>
    </subcellularLocation>
</comment>
<feature type="domain" description="Cadherin" evidence="19">
    <location>
        <begin position="342"/>
        <end position="454"/>
    </location>
</feature>
<dbReference type="GO" id="GO:0016342">
    <property type="term" value="C:catenin complex"/>
    <property type="evidence" value="ECO:0007669"/>
    <property type="project" value="TreeGrafter"/>
</dbReference>
<evidence type="ECO:0000256" key="13">
    <source>
        <dbReference type="ARBA" id="ARBA00023180"/>
    </source>
</evidence>
<evidence type="ECO:0000256" key="17">
    <source>
        <dbReference type="SAM" id="Phobius"/>
    </source>
</evidence>
<dbReference type="PANTHER" id="PTHR24027">
    <property type="entry name" value="CADHERIN-23"/>
    <property type="match status" value="1"/>
</dbReference>
<dbReference type="OrthoDB" id="6079678at2759"/>